<dbReference type="InParanoid" id="A0A2J6T031"/>
<dbReference type="EMBL" id="KZ613848">
    <property type="protein sequence ID" value="PMD56401.1"/>
    <property type="molecule type" value="Genomic_DNA"/>
</dbReference>
<reference evidence="2 3" key="1">
    <citation type="submission" date="2016-04" db="EMBL/GenBank/DDBJ databases">
        <title>A degradative enzymes factory behind the ericoid mycorrhizal symbiosis.</title>
        <authorList>
            <consortium name="DOE Joint Genome Institute"/>
            <person name="Martino E."/>
            <person name="Morin E."/>
            <person name="Grelet G."/>
            <person name="Kuo A."/>
            <person name="Kohler A."/>
            <person name="Daghino S."/>
            <person name="Barry K."/>
            <person name="Choi C."/>
            <person name="Cichocki N."/>
            <person name="Clum A."/>
            <person name="Copeland A."/>
            <person name="Hainaut M."/>
            <person name="Haridas S."/>
            <person name="Labutti K."/>
            <person name="Lindquist E."/>
            <person name="Lipzen A."/>
            <person name="Khouja H.-R."/>
            <person name="Murat C."/>
            <person name="Ohm R."/>
            <person name="Olson A."/>
            <person name="Spatafora J."/>
            <person name="Veneault-Fourrey C."/>
            <person name="Henrissat B."/>
            <person name="Grigoriev I."/>
            <person name="Martin F."/>
            <person name="Perotto S."/>
        </authorList>
    </citation>
    <scope>NUCLEOTIDE SEQUENCE [LARGE SCALE GENOMIC DNA]</scope>
    <source>
        <strain evidence="2 3">E</strain>
    </source>
</reference>
<organism evidence="2 3">
    <name type="scientific">Hyaloscypha bicolor E</name>
    <dbReference type="NCBI Taxonomy" id="1095630"/>
    <lineage>
        <taxon>Eukaryota</taxon>
        <taxon>Fungi</taxon>
        <taxon>Dikarya</taxon>
        <taxon>Ascomycota</taxon>
        <taxon>Pezizomycotina</taxon>
        <taxon>Leotiomycetes</taxon>
        <taxon>Helotiales</taxon>
        <taxon>Hyaloscyphaceae</taxon>
        <taxon>Hyaloscypha</taxon>
        <taxon>Hyaloscypha bicolor</taxon>
    </lineage>
</organism>
<evidence type="ECO:0000313" key="2">
    <source>
        <dbReference type="EMBL" id="PMD56401.1"/>
    </source>
</evidence>
<keyword evidence="3" id="KW-1185">Reference proteome</keyword>
<feature type="compositionally biased region" description="Polar residues" evidence="1">
    <location>
        <begin position="142"/>
        <end position="151"/>
    </location>
</feature>
<proteinExistence type="predicted"/>
<evidence type="ECO:0000256" key="1">
    <source>
        <dbReference type="SAM" id="MobiDB-lite"/>
    </source>
</evidence>
<dbReference type="AlphaFoldDB" id="A0A2J6T031"/>
<feature type="region of interest" description="Disordered" evidence="1">
    <location>
        <begin position="142"/>
        <end position="173"/>
    </location>
</feature>
<evidence type="ECO:0000313" key="3">
    <source>
        <dbReference type="Proteomes" id="UP000235371"/>
    </source>
</evidence>
<dbReference type="Proteomes" id="UP000235371">
    <property type="component" value="Unassembled WGS sequence"/>
</dbReference>
<dbReference type="GeneID" id="36595229"/>
<accession>A0A2J6T031</accession>
<gene>
    <name evidence="2" type="ORF">K444DRAFT_666026</name>
</gene>
<name>A0A2J6T031_9HELO</name>
<dbReference type="RefSeq" id="XP_024733305.1">
    <property type="nucleotide sequence ID" value="XM_024887153.1"/>
</dbReference>
<sequence>MFPSACTGLVLRLLDFTSRTWFCMCGPHSNCISSSIGRPVHPPDPARSRGLRTGSHLVQVPPPAEDDQVIASRRDIIADGLSILGNSFSRTRFPGPHTRATASRQAAARAAYVVMCSTAAAAAACFAATCRVAAQQMGGWQSSLKSGSSTVMDGRAPGPLGPTENGPGSAVRRESFSSGVDWVKGLAAEQVQAREVSKRLGCWSRSVLGS</sequence>
<protein>
    <submittedName>
        <fullName evidence="2">Uncharacterized protein</fullName>
    </submittedName>
</protein>